<dbReference type="AlphaFoldDB" id="A0A9J6ZGV5"/>
<dbReference type="PIRSF" id="PIRSF008502">
    <property type="entry name" value="UCP008502"/>
    <property type="match status" value="1"/>
</dbReference>
<protein>
    <submittedName>
        <fullName evidence="1">DUF1697 domain-containing protein</fullName>
    </submittedName>
</protein>
<sequence length="182" mass="20573">MTQYIALLRGINVGGKNKIKMADLREALTNVGLAKVQTYIQSGNIILESNEDEATVRTIIEHTIEKEFALSIKTVIRTSEQFKKIVKNCPFSDEQIAEVAANSETESLYVAMLRDEPKIERIEKLHSFDFGDDQYSIAGRDVFLLFGQSIRNSKLAVHVEKLGGPITTRNWKTMNKLIELLN</sequence>
<dbReference type="EMBL" id="CP097899">
    <property type="protein sequence ID" value="URN95419.1"/>
    <property type="molecule type" value="Genomic_DNA"/>
</dbReference>
<name>A0A9J6ZGV5_9BACL</name>
<evidence type="ECO:0000313" key="2">
    <source>
        <dbReference type="Proteomes" id="UP001056756"/>
    </source>
</evidence>
<dbReference type="InterPro" id="IPR012545">
    <property type="entry name" value="DUF1697"/>
</dbReference>
<reference evidence="1" key="1">
    <citation type="submission" date="2022-05" db="EMBL/GenBank/DDBJ databases">
        <title>Novel bacterial taxa in a minimal lignocellulolytic consortium and its capacity to transform plastics disclosed by genome-resolved metagenomics.</title>
        <authorList>
            <person name="Rodriguez C.A.D."/>
            <person name="Diaz-Garcia L."/>
            <person name="Herrera K."/>
            <person name="Tarazona N.A."/>
            <person name="Sproer C."/>
            <person name="Overmann J."/>
            <person name="Jimenez D.J."/>
        </authorList>
    </citation>
    <scope>NUCLEOTIDE SEQUENCE</scope>
    <source>
        <strain evidence="1">MAG5</strain>
    </source>
</reference>
<proteinExistence type="predicted"/>
<dbReference type="SUPFAM" id="SSF160379">
    <property type="entry name" value="SP0830-like"/>
    <property type="match status" value="1"/>
</dbReference>
<gene>
    <name evidence="1" type="ORF">NAG76_03930</name>
</gene>
<evidence type="ECO:0000313" key="1">
    <source>
        <dbReference type="EMBL" id="URN95419.1"/>
    </source>
</evidence>
<dbReference type="Proteomes" id="UP001056756">
    <property type="component" value="Chromosome"/>
</dbReference>
<accession>A0A9J6ZGV5</accession>
<dbReference type="Gene3D" id="3.30.70.1280">
    <property type="entry name" value="SP0830-like domains"/>
    <property type="match status" value="1"/>
</dbReference>
<organism evidence="1 2">
    <name type="scientific">Candidatus Pristimantibacillus lignocellulolyticus</name>
    <dbReference type="NCBI Taxonomy" id="2994561"/>
    <lineage>
        <taxon>Bacteria</taxon>
        <taxon>Bacillati</taxon>
        <taxon>Bacillota</taxon>
        <taxon>Bacilli</taxon>
        <taxon>Bacillales</taxon>
        <taxon>Paenibacillaceae</taxon>
        <taxon>Candidatus Pristimantibacillus</taxon>
    </lineage>
</organism>
<dbReference type="PANTHER" id="PTHR36439">
    <property type="entry name" value="BLL4334 PROTEIN"/>
    <property type="match status" value="1"/>
</dbReference>
<dbReference type="KEGG" id="plig:NAG76_03930"/>
<dbReference type="Pfam" id="PF08002">
    <property type="entry name" value="DUF1697"/>
    <property type="match status" value="1"/>
</dbReference>
<dbReference type="PANTHER" id="PTHR36439:SF1">
    <property type="entry name" value="DUF1697 DOMAIN-CONTAINING PROTEIN"/>
    <property type="match status" value="1"/>
</dbReference>